<organism evidence="1 2">
    <name type="scientific">Durusdinium trenchii</name>
    <dbReference type="NCBI Taxonomy" id="1381693"/>
    <lineage>
        <taxon>Eukaryota</taxon>
        <taxon>Sar</taxon>
        <taxon>Alveolata</taxon>
        <taxon>Dinophyceae</taxon>
        <taxon>Suessiales</taxon>
        <taxon>Symbiodiniaceae</taxon>
        <taxon>Durusdinium</taxon>
    </lineage>
</organism>
<comment type="caution">
    <text evidence="1">The sequence shown here is derived from an EMBL/GenBank/DDBJ whole genome shotgun (WGS) entry which is preliminary data.</text>
</comment>
<evidence type="ECO:0000313" key="1">
    <source>
        <dbReference type="EMBL" id="CAK9096522.1"/>
    </source>
</evidence>
<dbReference type="EMBL" id="CAXAMN010025617">
    <property type="protein sequence ID" value="CAK9096522.1"/>
    <property type="molecule type" value="Genomic_DNA"/>
</dbReference>
<gene>
    <name evidence="1" type="ORF">CCMP2556_LOCUS45886</name>
</gene>
<name>A0ABP0R7J2_9DINO</name>
<proteinExistence type="predicted"/>
<keyword evidence="2" id="KW-1185">Reference proteome</keyword>
<sequence>MSPTASGDNGTWSIDASIPDSDDQALTELLICLDGSDGKVPTSLPPGEPMLLWSCLNLPV</sequence>
<evidence type="ECO:0000313" key="2">
    <source>
        <dbReference type="Proteomes" id="UP001642484"/>
    </source>
</evidence>
<dbReference type="Proteomes" id="UP001642484">
    <property type="component" value="Unassembled WGS sequence"/>
</dbReference>
<accession>A0ABP0R7J2</accession>
<reference evidence="1 2" key="1">
    <citation type="submission" date="2024-02" db="EMBL/GenBank/DDBJ databases">
        <authorList>
            <person name="Chen Y."/>
            <person name="Shah S."/>
            <person name="Dougan E. K."/>
            <person name="Thang M."/>
            <person name="Chan C."/>
        </authorList>
    </citation>
    <scope>NUCLEOTIDE SEQUENCE [LARGE SCALE GENOMIC DNA]</scope>
</reference>
<protein>
    <submittedName>
        <fullName evidence="1">Uncharacterized protein</fullName>
    </submittedName>
</protein>